<feature type="domain" description="THAP-type" evidence="6">
    <location>
        <begin position="31"/>
        <end position="115"/>
    </location>
</feature>
<keyword evidence="3" id="KW-0862">Zinc</keyword>
<dbReference type="InterPro" id="IPR006612">
    <property type="entry name" value="THAP_Znf"/>
</dbReference>
<evidence type="ECO:0000256" key="4">
    <source>
        <dbReference type="ARBA" id="ARBA00023125"/>
    </source>
</evidence>
<dbReference type="GO" id="GO:0003677">
    <property type="term" value="F:DNA binding"/>
    <property type="evidence" value="ECO:0007669"/>
    <property type="project" value="UniProtKB-UniRule"/>
</dbReference>
<keyword evidence="4 5" id="KW-0238">DNA-binding</keyword>
<dbReference type="Proteomes" id="UP001328107">
    <property type="component" value="Unassembled WGS sequence"/>
</dbReference>
<sequence length="184" mass="21166">YGEVEHASRRVFQVDNSIPSINNGVMSKSTISHLKCVVCGRACDRREMHSFTTHPWRRPRWINAVRSTPEGRRFLMERLSASSRRYLCASHFSPSDYTNSLCKTELRFEAVPFFEDSVVISSGVDEVPESVHDTQEDIKKEPVEIIEQHEEPVADKQKSCALFEVTVKEEEMEEEEPGPSSYFH</sequence>
<organism evidence="7 8">
    <name type="scientific">Pristionchus mayeri</name>
    <dbReference type="NCBI Taxonomy" id="1317129"/>
    <lineage>
        <taxon>Eukaryota</taxon>
        <taxon>Metazoa</taxon>
        <taxon>Ecdysozoa</taxon>
        <taxon>Nematoda</taxon>
        <taxon>Chromadorea</taxon>
        <taxon>Rhabditida</taxon>
        <taxon>Rhabditina</taxon>
        <taxon>Diplogasteromorpha</taxon>
        <taxon>Diplogasteroidea</taxon>
        <taxon>Neodiplogasteridae</taxon>
        <taxon>Pristionchus</taxon>
    </lineage>
</organism>
<dbReference type="AlphaFoldDB" id="A0AAN4ZUI9"/>
<keyword evidence="8" id="KW-1185">Reference proteome</keyword>
<comment type="caution">
    <text evidence="7">The sequence shown here is derived from an EMBL/GenBank/DDBJ whole genome shotgun (WGS) entry which is preliminary data.</text>
</comment>
<name>A0AAN4ZUI9_9BILA</name>
<dbReference type="PROSITE" id="PS50950">
    <property type="entry name" value="ZF_THAP"/>
    <property type="match status" value="1"/>
</dbReference>
<dbReference type="GO" id="GO:0008270">
    <property type="term" value="F:zinc ion binding"/>
    <property type="evidence" value="ECO:0007669"/>
    <property type="project" value="UniProtKB-KW"/>
</dbReference>
<protein>
    <recommendedName>
        <fullName evidence="6">THAP-type domain-containing protein</fullName>
    </recommendedName>
</protein>
<dbReference type="SUPFAM" id="SSF57716">
    <property type="entry name" value="Glucocorticoid receptor-like (DNA-binding domain)"/>
    <property type="match status" value="1"/>
</dbReference>
<dbReference type="Pfam" id="PF05485">
    <property type="entry name" value="THAP"/>
    <property type="match status" value="1"/>
</dbReference>
<evidence type="ECO:0000256" key="3">
    <source>
        <dbReference type="ARBA" id="ARBA00022833"/>
    </source>
</evidence>
<evidence type="ECO:0000256" key="2">
    <source>
        <dbReference type="ARBA" id="ARBA00022771"/>
    </source>
</evidence>
<evidence type="ECO:0000259" key="6">
    <source>
        <dbReference type="PROSITE" id="PS50950"/>
    </source>
</evidence>
<evidence type="ECO:0000313" key="8">
    <source>
        <dbReference type="Proteomes" id="UP001328107"/>
    </source>
</evidence>
<feature type="non-terminal residue" evidence="7">
    <location>
        <position position="1"/>
    </location>
</feature>
<dbReference type="EMBL" id="BTRK01000003">
    <property type="protein sequence ID" value="GMR43605.1"/>
    <property type="molecule type" value="Genomic_DNA"/>
</dbReference>
<reference evidence="8" key="1">
    <citation type="submission" date="2022-10" db="EMBL/GenBank/DDBJ databases">
        <title>Genome assembly of Pristionchus species.</title>
        <authorList>
            <person name="Yoshida K."/>
            <person name="Sommer R.J."/>
        </authorList>
    </citation>
    <scope>NUCLEOTIDE SEQUENCE [LARGE SCALE GENOMIC DNA]</scope>
    <source>
        <strain evidence="8">RS5460</strain>
    </source>
</reference>
<gene>
    <name evidence="7" type="ORF">PMAYCL1PPCAC_13800</name>
</gene>
<accession>A0AAN4ZUI9</accession>
<keyword evidence="1" id="KW-0479">Metal-binding</keyword>
<keyword evidence="2 5" id="KW-0863">Zinc-finger</keyword>
<proteinExistence type="predicted"/>
<evidence type="ECO:0000313" key="7">
    <source>
        <dbReference type="EMBL" id="GMR43605.1"/>
    </source>
</evidence>
<evidence type="ECO:0000256" key="5">
    <source>
        <dbReference type="PROSITE-ProRule" id="PRU00309"/>
    </source>
</evidence>
<evidence type="ECO:0000256" key="1">
    <source>
        <dbReference type="ARBA" id="ARBA00022723"/>
    </source>
</evidence>